<dbReference type="GO" id="GO:0070987">
    <property type="term" value="P:error-free translesion synthesis"/>
    <property type="evidence" value="ECO:0007669"/>
    <property type="project" value="TreeGrafter"/>
</dbReference>
<dbReference type="FunFam" id="3.30.1490.100:FF:000001">
    <property type="entry name" value="DNA repair protein REV1"/>
    <property type="match status" value="1"/>
</dbReference>
<dbReference type="InterPro" id="IPR036775">
    <property type="entry name" value="DNA_pol_Y-fam_lit_finger_sf"/>
</dbReference>
<dbReference type="PROSITE" id="PS50172">
    <property type="entry name" value="BRCT"/>
    <property type="match status" value="1"/>
</dbReference>
<dbReference type="EC" id="2.7.7.-" evidence="13"/>
<dbReference type="InterPro" id="IPR001126">
    <property type="entry name" value="UmuC"/>
</dbReference>
<evidence type="ECO:0000256" key="3">
    <source>
        <dbReference type="ARBA" id="ARBA00020399"/>
    </source>
</evidence>
<organism evidence="17 18">
    <name type="scientific">Rhynocoris fuscipes</name>
    <dbReference type="NCBI Taxonomy" id="488301"/>
    <lineage>
        <taxon>Eukaryota</taxon>
        <taxon>Metazoa</taxon>
        <taxon>Ecdysozoa</taxon>
        <taxon>Arthropoda</taxon>
        <taxon>Hexapoda</taxon>
        <taxon>Insecta</taxon>
        <taxon>Pterygota</taxon>
        <taxon>Neoptera</taxon>
        <taxon>Paraneoptera</taxon>
        <taxon>Hemiptera</taxon>
        <taxon>Heteroptera</taxon>
        <taxon>Panheteroptera</taxon>
        <taxon>Cimicomorpha</taxon>
        <taxon>Reduviidae</taxon>
        <taxon>Harpactorinae</taxon>
        <taxon>Harpactorini</taxon>
        <taxon>Rhynocoris</taxon>
    </lineage>
</organism>
<protein>
    <recommendedName>
        <fullName evidence="3 13">DNA repair protein REV1</fullName>
        <ecNumber evidence="13">2.7.7.-</ecNumber>
    </recommendedName>
</protein>
<dbReference type="Gene3D" id="3.30.1490.100">
    <property type="entry name" value="DNA polymerase, Y-family, little finger domain"/>
    <property type="match status" value="1"/>
</dbReference>
<evidence type="ECO:0000256" key="1">
    <source>
        <dbReference type="ARBA" id="ARBA00004123"/>
    </source>
</evidence>
<feature type="domain" description="UmuC" evidence="16">
    <location>
        <begin position="227"/>
        <end position="458"/>
    </location>
</feature>
<dbReference type="Pfam" id="PF14377">
    <property type="entry name" value="UBM"/>
    <property type="match status" value="1"/>
</dbReference>
<keyword evidence="12 13" id="KW-0539">Nucleus</keyword>
<evidence type="ECO:0000313" key="17">
    <source>
        <dbReference type="EMBL" id="KAK9507033.1"/>
    </source>
</evidence>
<keyword evidence="4 13" id="KW-0237">DNA synthesis</keyword>
<comment type="subcellular location">
    <subcellularLocation>
        <location evidence="1 13">Nucleus</location>
    </subcellularLocation>
</comment>
<dbReference type="SUPFAM" id="SSF100879">
    <property type="entry name" value="Lesion bypass DNA polymerase (Y-family), little finger domain"/>
    <property type="match status" value="1"/>
</dbReference>
<dbReference type="PROSITE" id="PS50173">
    <property type="entry name" value="UMUC"/>
    <property type="match status" value="1"/>
</dbReference>
<keyword evidence="6 13" id="KW-0548">Nucleotidyltransferase</keyword>
<dbReference type="GO" id="GO:0003887">
    <property type="term" value="F:DNA-directed DNA polymerase activity"/>
    <property type="evidence" value="ECO:0007669"/>
    <property type="project" value="InterPro"/>
</dbReference>
<evidence type="ECO:0000256" key="12">
    <source>
        <dbReference type="ARBA" id="ARBA00023242"/>
    </source>
</evidence>
<comment type="cofactor">
    <cofactor evidence="14">
        <name>Mg(2+)</name>
        <dbReference type="ChEBI" id="CHEBI:18420"/>
    </cofactor>
    <text evidence="14">Binds 2 magnesium ions.</text>
</comment>
<dbReference type="FunFam" id="3.40.50.10190:FF:000011">
    <property type="entry name" value="DNA repair protein REV1"/>
    <property type="match status" value="1"/>
</dbReference>
<sequence>MKRRNKKNNEDGSQNWGDYMEAKRFKLIQQFNEDSEKCNSKVNDLFKDIAVFVNGYTVPSAEELRSLMIKHGGCYHNYYKSGSTTHIIASNLPDSKLKLIENHKIVKPDWITDSIKANKVLNYTDYLLFSNQTNKQSSLKSLFQPNTDCKNVTSCIKDATQEGFLSDFYNNSRLHHISIMGTIFKDYINDIRNNKNHCLTGREELLKNSYNKLNNFPLFLMNEKKIIMHIDMDCFFVSVGLRNNSELRGQPVAVTHSTGNNVRNRNGAIVKSEIMAYRKKYENVNKTAVTTDGDKIKKHWSTNMNGMDSFAEIASCSYEARKAGIKNGMFVGQALKLCPELKFIPYDFEAYKEVSYTLYNTVLRYTLDIEAVSCDELYADCTELLSNVSMDPMEFASILRAEIKEKTGCPCSVGFGGNRLLARLATKKAKPNGQFYLKDDDVVELMFSLPVSELPGVGGSTHFKLKSMGIKTCGDLQNTSLSTLQEQLGKKLGETLHKNSFGKDDKPLTYTHVRKSVSADINYGIRFQNETERDNFLKQLAEEVSSRLTSVKMKGRSVTLKLMVRSKDAPEETAKYLGHGVCDQVSKGITLPSATSDSNIIYREVLKIMKNLNINCKDLRGIGIQLSRLESDIKEDNKLLKFLAGNKAKPNADRNNKPSSSKMLHEEVIETYEDLSLSQIDQSFLNALPDDIQKEIVSNIKRTKSLDLNTKECRTDEQNCNIERKDDKTTLRENIDVLNDNNVSDEMKTYISPSELRLLMKQWIETEESPESRDVSMVTQYLYHLILADHLEELLIIIKSFYRYIIRNRNTDNWREAYMKIINHTQLRIGEKYNSKLFIENLFDVS</sequence>
<dbReference type="GO" id="GO:0006281">
    <property type="term" value="P:DNA repair"/>
    <property type="evidence" value="ECO:0007669"/>
    <property type="project" value="UniProtKB-KW"/>
</dbReference>
<dbReference type="InterPro" id="IPR012112">
    <property type="entry name" value="REV1"/>
</dbReference>
<dbReference type="PANTHER" id="PTHR45990">
    <property type="entry name" value="DNA REPAIR PROTEIN REV1"/>
    <property type="match status" value="1"/>
</dbReference>
<accession>A0AAW1DD05</accession>
<dbReference type="Gene3D" id="3.40.1170.60">
    <property type="match status" value="2"/>
</dbReference>
<dbReference type="InterPro" id="IPR043128">
    <property type="entry name" value="Rev_trsase/Diguanyl_cyclase"/>
</dbReference>
<dbReference type="Pfam" id="PF16727">
    <property type="entry name" value="REV1_C"/>
    <property type="match status" value="1"/>
</dbReference>
<dbReference type="GO" id="GO:0003684">
    <property type="term" value="F:damaged DNA binding"/>
    <property type="evidence" value="ECO:0007669"/>
    <property type="project" value="UniProtKB-UniRule"/>
</dbReference>
<keyword evidence="9 14" id="KW-0460">Magnesium</keyword>
<dbReference type="CDD" id="cd17719">
    <property type="entry name" value="BRCT_Rev1"/>
    <property type="match status" value="1"/>
</dbReference>
<comment type="similarity">
    <text evidence="2 13">Belongs to the DNA polymerase type-Y family.</text>
</comment>
<dbReference type="Gene3D" id="1.20.58.1280">
    <property type="entry name" value="DNA repair protein Rev1, C-terminal domain"/>
    <property type="match status" value="1"/>
</dbReference>
<dbReference type="Pfam" id="PF16589">
    <property type="entry name" value="BRCT_2"/>
    <property type="match status" value="1"/>
</dbReference>
<feature type="binding site" evidence="14">
    <location>
        <position position="376"/>
    </location>
    <ligand>
        <name>Mg(2+)</name>
        <dbReference type="ChEBI" id="CHEBI:18420"/>
        <label>1</label>
    </ligand>
</feature>
<dbReference type="Gene3D" id="3.40.50.10190">
    <property type="entry name" value="BRCT domain"/>
    <property type="match status" value="1"/>
</dbReference>
<dbReference type="InterPro" id="IPR053848">
    <property type="entry name" value="IMS_HHH_1"/>
</dbReference>
<evidence type="ECO:0000256" key="11">
    <source>
        <dbReference type="ARBA" id="ARBA00023204"/>
    </source>
</evidence>
<dbReference type="InterPro" id="IPR001357">
    <property type="entry name" value="BRCT_dom"/>
</dbReference>
<dbReference type="InterPro" id="IPR017961">
    <property type="entry name" value="DNA_pol_Y-fam_little_finger"/>
</dbReference>
<feature type="domain" description="BRCT" evidence="15">
    <location>
        <begin position="41"/>
        <end position="128"/>
    </location>
</feature>
<dbReference type="InterPro" id="IPR036420">
    <property type="entry name" value="BRCT_dom_sf"/>
</dbReference>
<evidence type="ECO:0000259" key="15">
    <source>
        <dbReference type="PROSITE" id="PS50172"/>
    </source>
</evidence>
<dbReference type="Gene3D" id="1.10.150.20">
    <property type="entry name" value="5' to 3' exonuclease, C-terminal subdomain"/>
    <property type="match status" value="1"/>
</dbReference>
<evidence type="ECO:0000256" key="5">
    <source>
        <dbReference type="ARBA" id="ARBA00022679"/>
    </source>
</evidence>
<evidence type="ECO:0000256" key="13">
    <source>
        <dbReference type="PIRNR" id="PIRNR036573"/>
    </source>
</evidence>
<name>A0AAW1DD05_9HEMI</name>
<dbReference type="InterPro" id="IPR043502">
    <property type="entry name" value="DNA/RNA_pol_sf"/>
</dbReference>
<evidence type="ECO:0000256" key="7">
    <source>
        <dbReference type="ARBA" id="ARBA00022723"/>
    </source>
</evidence>
<dbReference type="Gene3D" id="6.10.250.1630">
    <property type="match status" value="1"/>
</dbReference>
<dbReference type="Pfam" id="PF00817">
    <property type="entry name" value="IMS"/>
    <property type="match status" value="1"/>
</dbReference>
<gene>
    <name evidence="17" type="ORF">O3M35_008863</name>
</gene>
<keyword evidence="8 13" id="KW-0227">DNA damage</keyword>
<dbReference type="AlphaFoldDB" id="A0AAW1DD05"/>
<feature type="binding site" evidence="14">
    <location>
        <position position="231"/>
    </location>
    <ligand>
        <name>Mg(2+)</name>
        <dbReference type="ChEBI" id="CHEBI:18420"/>
        <label>1</label>
    </ligand>
</feature>
<evidence type="ECO:0000259" key="16">
    <source>
        <dbReference type="PROSITE" id="PS50173"/>
    </source>
</evidence>
<feature type="binding site" evidence="14">
    <location>
        <position position="375"/>
    </location>
    <ligand>
        <name>Mg(2+)</name>
        <dbReference type="ChEBI" id="CHEBI:18420"/>
        <label>1</label>
    </ligand>
</feature>
<dbReference type="EMBL" id="JAPXFL010000005">
    <property type="protein sequence ID" value="KAK9507033.1"/>
    <property type="molecule type" value="Genomic_DNA"/>
</dbReference>
<dbReference type="PANTHER" id="PTHR45990:SF1">
    <property type="entry name" value="DNA REPAIR PROTEIN REV1"/>
    <property type="match status" value="1"/>
</dbReference>
<dbReference type="Pfam" id="PF21999">
    <property type="entry name" value="IMS_HHH_1"/>
    <property type="match status" value="1"/>
</dbReference>
<comment type="caution">
    <text evidence="17">The sequence shown here is derived from an EMBL/GenBank/DDBJ whole genome shotgun (WGS) entry which is preliminary data.</text>
</comment>
<evidence type="ECO:0000256" key="8">
    <source>
        <dbReference type="ARBA" id="ARBA00022763"/>
    </source>
</evidence>
<dbReference type="InterPro" id="IPR031991">
    <property type="entry name" value="Rev1_C"/>
</dbReference>
<dbReference type="GO" id="GO:0046872">
    <property type="term" value="F:metal ion binding"/>
    <property type="evidence" value="ECO:0007669"/>
    <property type="project" value="UniProtKB-KW"/>
</dbReference>
<dbReference type="Gene3D" id="3.30.70.270">
    <property type="match status" value="2"/>
</dbReference>
<comment type="function">
    <text evidence="13">Deoxycytidyl transferase involved in DNA repair. Transfers a dCMP residue from dCTP to the 3'-end of a DNA primer in a template-dependent reaction. May assist in the first step in the bypass of abasic lesions by the insertion of a nucleotide opposite the lesion. Required for normal induction of mutations by physical and chemical agents.</text>
</comment>
<dbReference type="Pfam" id="PF11799">
    <property type="entry name" value="IMS_C"/>
    <property type="match status" value="1"/>
</dbReference>
<dbReference type="Proteomes" id="UP001461498">
    <property type="component" value="Unassembled WGS sequence"/>
</dbReference>
<dbReference type="CDD" id="cd01701">
    <property type="entry name" value="PolY_Rev1"/>
    <property type="match status" value="1"/>
</dbReference>
<evidence type="ECO:0000256" key="6">
    <source>
        <dbReference type="ARBA" id="ARBA00022695"/>
    </source>
</evidence>
<dbReference type="InterPro" id="IPR038401">
    <property type="entry name" value="Rev1_C_sf"/>
</dbReference>
<dbReference type="InterPro" id="IPR025527">
    <property type="entry name" value="HUWE1/Rev1_UBM"/>
</dbReference>
<dbReference type="GO" id="GO:0017125">
    <property type="term" value="F:deoxycytidyl transferase activity"/>
    <property type="evidence" value="ECO:0007669"/>
    <property type="project" value="TreeGrafter"/>
</dbReference>
<keyword evidence="18" id="KW-1185">Reference proteome</keyword>
<dbReference type="SUPFAM" id="SSF56672">
    <property type="entry name" value="DNA/RNA polymerases"/>
    <property type="match status" value="1"/>
</dbReference>
<dbReference type="PIRSF" id="PIRSF036573">
    <property type="entry name" value="REV1"/>
    <property type="match status" value="1"/>
</dbReference>
<dbReference type="Gene3D" id="6.10.250.1490">
    <property type="match status" value="1"/>
</dbReference>
<evidence type="ECO:0000256" key="14">
    <source>
        <dbReference type="PIRSR" id="PIRSR036573-2"/>
    </source>
</evidence>
<reference evidence="17 18" key="1">
    <citation type="submission" date="2022-12" db="EMBL/GenBank/DDBJ databases">
        <title>Chromosome-level genome assembly of true bugs.</title>
        <authorList>
            <person name="Ma L."/>
            <person name="Li H."/>
        </authorList>
    </citation>
    <scope>NUCLEOTIDE SEQUENCE [LARGE SCALE GENOMIC DNA]</scope>
    <source>
        <strain evidence="17">Lab_2022b</strain>
    </source>
</reference>
<evidence type="ECO:0000256" key="4">
    <source>
        <dbReference type="ARBA" id="ARBA00022634"/>
    </source>
</evidence>
<keyword evidence="10 13" id="KW-0238">DNA-binding</keyword>
<evidence type="ECO:0000256" key="10">
    <source>
        <dbReference type="ARBA" id="ARBA00023125"/>
    </source>
</evidence>
<dbReference type="SMART" id="SM00292">
    <property type="entry name" value="BRCT"/>
    <property type="match status" value="1"/>
</dbReference>
<evidence type="ECO:0000313" key="18">
    <source>
        <dbReference type="Proteomes" id="UP001461498"/>
    </source>
</evidence>
<dbReference type="GO" id="GO:0042276">
    <property type="term" value="P:error-prone translesion synthesis"/>
    <property type="evidence" value="ECO:0007669"/>
    <property type="project" value="InterPro"/>
</dbReference>
<evidence type="ECO:0000256" key="2">
    <source>
        <dbReference type="ARBA" id="ARBA00010945"/>
    </source>
</evidence>
<keyword evidence="5 13" id="KW-0808">Transferase</keyword>
<keyword evidence="11 13" id="KW-0234">DNA repair</keyword>
<evidence type="ECO:0000256" key="9">
    <source>
        <dbReference type="ARBA" id="ARBA00022842"/>
    </source>
</evidence>
<keyword evidence="7 14" id="KW-0479">Metal-binding</keyword>
<dbReference type="SUPFAM" id="SSF52113">
    <property type="entry name" value="BRCT domain"/>
    <property type="match status" value="1"/>
</dbReference>
<dbReference type="GO" id="GO:0005634">
    <property type="term" value="C:nucleus"/>
    <property type="evidence" value="ECO:0007669"/>
    <property type="project" value="UniProtKB-SubCell"/>
</dbReference>
<proteinExistence type="inferred from homology"/>